<name>A0A166UU68_9AGAM</name>
<dbReference type="SUPFAM" id="SSF52540">
    <property type="entry name" value="P-loop containing nucleoside triphosphate hydrolases"/>
    <property type="match status" value="1"/>
</dbReference>
<protein>
    <recommendedName>
        <fullName evidence="1">G domain-containing protein</fullName>
    </recommendedName>
</protein>
<dbReference type="InterPro" id="IPR027417">
    <property type="entry name" value="P-loop_NTPase"/>
</dbReference>
<dbReference type="OrthoDB" id="8954335at2759"/>
<evidence type="ECO:0000313" key="3">
    <source>
        <dbReference type="Proteomes" id="UP000076532"/>
    </source>
</evidence>
<dbReference type="EMBL" id="KV417487">
    <property type="protein sequence ID" value="KZP32034.1"/>
    <property type="molecule type" value="Genomic_DNA"/>
</dbReference>
<dbReference type="Gene3D" id="3.40.50.300">
    <property type="entry name" value="P-loop containing nucleotide triphosphate hydrolases"/>
    <property type="match status" value="1"/>
</dbReference>
<sequence>MPGQITTEEFTSNDKIIAVMGPPGAGKSTFVAKASGTDEEGVYHDLYNPSCDLRIVRAKSEIDGHPVVFVDAPGFEDGVRPDLEILKLIADCLVKIYHQNIKIAGIVYVHPITKNRMDGTQINSLRIFKSICGDSMTGVTIVSSMWSDINDNIGTKREKELIDEYWREYLDHGCLTKRFHNTHNSAVEIINDMVHSPGITLGLQKEIVEEGKTLPETKAAQAIPSLRAIIKICMIFSKAGWTSMQV</sequence>
<proteinExistence type="predicted"/>
<evidence type="ECO:0000259" key="1">
    <source>
        <dbReference type="Pfam" id="PF01926"/>
    </source>
</evidence>
<dbReference type="Pfam" id="PF01926">
    <property type="entry name" value="MMR_HSR1"/>
    <property type="match status" value="1"/>
</dbReference>
<dbReference type="Proteomes" id="UP000076532">
    <property type="component" value="Unassembled WGS sequence"/>
</dbReference>
<organism evidence="2 3">
    <name type="scientific">Athelia psychrophila</name>
    <dbReference type="NCBI Taxonomy" id="1759441"/>
    <lineage>
        <taxon>Eukaryota</taxon>
        <taxon>Fungi</taxon>
        <taxon>Dikarya</taxon>
        <taxon>Basidiomycota</taxon>
        <taxon>Agaricomycotina</taxon>
        <taxon>Agaricomycetes</taxon>
        <taxon>Agaricomycetidae</taxon>
        <taxon>Atheliales</taxon>
        <taxon>Atheliaceae</taxon>
        <taxon>Athelia</taxon>
    </lineage>
</organism>
<gene>
    <name evidence="2" type="ORF">FIBSPDRAFT_1037149</name>
</gene>
<dbReference type="CDD" id="cd00882">
    <property type="entry name" value="Ras_like_GTPase"/>
    <property type="match status" value="1"/>
</dbReference>
<accession>A0A166UU68</accession>
<dbReference type="AlphaFoldDB" id="A0A166UU68"/>
<keyword evidence="3" id="KW-1185">Reference proteome</keyword>
<dbReference type="InterPro" id="IPR006073">
    <property type="entry name" value="GTP-bd"/>
</dbReference>
<reference evidence="2 3" key="1">
    <citation type="journal article" date="2016" name="Mol. Biol. Evol.">
        <title>Comparative Genomics of Early-Diverging Mushroom-Forming Fungi Provides Insights into the Origins of Lignocellulose Decay Capabilities.</title>
        <authorList>
            <person name="Nagy L.G."/>
            <person name="Riley R."/>
            <person name="Tritt A."/>
            <person name="Adam C."/>
            <person name="Daum C."/>
            <person name="Floudas D."/>
            <person name="Sun H."/>
            <person name="Yadav J.S."/>
            <person name="Pangilinan J."/>
            <person name="Larsson K.H."/>
            <person name="Matsuura K."/>
            <person name="Barry K."/>
            <person name="Labutti K."/>
            <person name="Kuo R."/>
            <person name="Ohm R.A."/>
            <person name="Bhattacharya S.S."/>
            <person name="Shirouzu T."/>
            <person name="Yoshinaga Y."/>
            <person name="Martin F.M."/>
            <person name="Grigoriev I.V."/>
            <person name="Hibbett D.S."/>
        </authorList>
    </citation>
    <scope>NUCLEOTIDE SEQUENCE [LARGE SCALE GENOMIC DNA]</scope>
    <source>
        <strain evidence="2 3">CBS 109695</strain>
    </source>
</reference>
<evidence type="ECO:0000313" key="2">
    <source>
        <dbReference type="EMBL" id="KZP32034.1"/>
    </source>
</evidence>
<dbReference type="GO" id="GO:0005525">
    <property type="term" value="F:GTP binding"/>
    <property type="evidence" value="ECO:0007669"/>
    <property type="project" value="InterPro"/>
</dbReference>
<feature type="domain" description="G" evidence="1">
    <location>
        <begin position="17"/>
        <end position="76"/>
    </location>
</feature>